<accession>A0ABT1J5A4</accession>
<dbReference type="RefSeq" id="WP_253801799.1">
    <property type="nucleotide sequence ID" value="NZ_BAAAUB010000082.1"/>
</dbReference>
<evidence type="ECO:0000256" key="2">
    <source>
        <dbReference type="SAM" id="Phobius"/>
    </source>
</evidence>
<keyword evidence="2" id="KW-0472">Membrane</keyword>
<proteinExistence type="predicted"/>
<keyword evidence="2" id="KW-0812">Transmembrane</keyword>
<protein>
    <submittedName>
        <fullName evidence="3">Uncharacterized protein</fullName>
    </submittedName>
</protein>
<dbReference type="EMBL" id="JAMZDX010000005">
    <property type="protein sequence ID" value="MCP2312622.1"/>
    <property type="molecule type" value="Genomic_DNA"/>
</dbReference>
<feature type="region of interest" description="Disordered" evidence="1">
    <location>
        <begin position="1"/>
        <end position="27"/>
    </location>
</feature>
<organism evidence="3 4">
    <name type="scientific">Kitasatospora paracochleata</name>
    <dbReference type="NCBI Taxonomy" id="58354"/>
    <lineage>
        <taxon>Bacteria</taxon>
        <taxon>Bacillati</taxon>
        <taxon>Actinomycetota</taxon>
        <taxon>Actinomycetes</taxon>
        <taxon>Kitasatosporales</taxon>
        <taxon>Streptomycetaceae</taxon>
        <taxon>Kitasatospora</taxon>
    </lineage>
</organism>
<dbReference type="Proteomes" id="UP001206483">
    <property type="component" value="Unassembled WGS sequence"/>
</dbReference>
<feature type="region of interest" description="Disordered" evidence="1">
    <location>
        <begin position="202"/>
        <end position="228"/>
    </location>
</feature>
<feature type="compositionally biased region" description="Low complexity" evidence="1">
    <location>
        <begin position="104"/>
        <end position="125"/>
    </location>
</feature>
<name>A0ABT1J5A4_9ACTN</name>
<comment type="caution">
    <text evidence="3">The sequence shown here is derived from an EMBL/GenBank/DDBJ whole genome shotgun (WGS) entry which is preliminary data.</text>
</comment>
<evidence type="ECO:0000313" key="4">
    <source>
        <dbReference type="Proteomes" id="UP001206483"/>
    </source>
</evidence>
<feature type="compositionally biased region" description="Basic and acidic residues" evidence="1">
    <location>
        <begin position="217"/>
        <end position="228"/>
    </location>
</feature>
<reference evidence="3 4" key="1">
    <citation type="submission" date="2022-06" db="EMBL/GenBank/DDBJ databases">
        <title>Sequencing the genomes of 1000 actinobacteria strains.</title>
        <authorList>
            <person name="Klenk H.-P."/>
        </authorList>
    </citation>
    <scope>NUCLEOTIDE SEQUENCE [LARGE SCALE GENOMIC DNA]</scope>
    <source>
        <strain evidence="3 4">DSM 41656</strain>
    </source>
</reference>
<keyword evidence="2" id="KW-1133">Transmembrane helix</keyword>
<evidence type="ECO:0000256" key="1">
    <source>
        <dbReference type="SAM" id="MobiDB-lite"/>
    </source>
</evidence>
<evidence type="ECO:0000313" key="3">
    <source>
        <dbReference type="EMBL" id="MCP2312622.1"/>
    </source>
</evidence>
<feature type="region of interest" description="Disordered" evidence="1">
    <location>
        <begin position="104"/>
        <end position="137"/>
    </location>
</feature>
<keyword evidence="4" id="KW-1185">Reference proteome</keyword>
<sequence length="346" mass="36208">MRPSGAASRVYRCGETTDTTRDPGMGLEDDLTRLLEGSVEELMPPVRAMVAEGVRLGKRRRRVRRAVQAAGSTLVACGVVAAGVLLVPRFGGSADVQAADGAPSSVVSAGASGASGAPAGSSPSLSPLPSPSPTGPMVDMTWQGMLKIFADQLPPGARLTNLDPFAVNYNNRGGEHYIEVQYDDGFGLSTVMVEFSHGSPGTAGTMSCEGWPGGSDEGPRKPGNEKPMCRTTTLPDGSLMMSYITGTDVVGLYDQVVKLRRADGDYVSVTAANATLDQESGKGGIPITVTRDRPPLGLSAWEAVVRSPQWQARIPERTAVDAVAYAKSVKRFPCPQGAKPADCVID</sequence>
<gene>
    <name evidence="3" type="ORF">FHR36_005788</name>
</gene>
<feature type="transmembrane region" description="Helical" evidence="2">
    <location>
        <begin position="66"/>
        <end position="87"/>
    </location>
</feature>